<feature type="chain" id="PRO_5037366933" evidence="1">
    <location>
        <begin position="29"/>
        <end position="342"/>
    </location>
</feature>
<dbReference type="InterPro" id="IPR051686">
    <property type="entry name" value="Lipoprotein_DolP"/>
</dbReference>
<proteinExistence type="predicted"/>
<evidence type="ECO:0000256" key="1">
    <source>
        <dbReference type="SAM" id="SignalP"/>
    </source>
</evidence>
<sequence>MKTQTHQSPGNRFLWLAAMAISSTMAYATPAAPPAPGAETAEFVTLEVNSDSQLSKSPLDIQLKDGIAILTGKAKSLNIAERAAARAMAVDHVLAVSNQIQITEYSGDTNDLNKSIATALKKDPAIDASNISVSSEGGLVHLDGTVGTWDEQEIAREIVSHIEGVTMIDNRLEVSFEGIRTDRQMAAQINELIADDPLYDGLSISAEVKDGVVKLHGEVGSKGEYDRLVRHVYVTGIFDVNADQLNINSDLKMEAMSDKNYSPDRINELAARVLKMDPRINDDSISATVFEGTATLKGRVRSVEAKAIAEIAVRGVPGVMKVANEIQIGPSREMVSLGAGNR</sequence>
<feature type="signal peptide" evidence="1">
    <location>
        <begin position="1"/>
        <end position="28"/>
    </location>
</feature>
<dbReference type="InterPro" id="IPR007055">
    <property type="entry name" value="BON_dom"/>
</dbReference>
<dbReference type="InterPro" id="IPR014004">
    <property type="entry name" value="Transpt-assoc_nodulatn_dom_bac"/>
</dbReference>
<dbReference type="EMBL" id="JAENIJ010000022">
    <property type="protein sequence ID" value="MBK1883484.1"/>
    <property type="molecule type" value="Genomic_DNA"/>
</dbReference>
<accession>A0A934S918</accession>
<keyword evidence="4" id="KW-1185">Reference proteome</keyword>
<evidence type="ECO:0000313" key="4">
    <source>
        <dbReference type="Proteomes" id="UP000603141"/>
    </source>
</evidence>
<dbReference type="PROSITE" id="PS50914">
    <property type="entry name" value="BON"/>
    <property type="match status" value="3"/>
</dbReference>
<feature type="domain" description="BON" evidence="2">
    <location>
        <begin position="108"/>
        <end position="176"/>
    </location>
</feature>
<dbReference type="RefSeq" id="WP_200271679.1">
    <property type="nucleotide sequence ID" value="NZ_JAENIJ010000022.1"/>
</dbReference>
<dbReference type="Proteomes" id="UP000603141">
    <property type="component" value="Unassembled WGS sequence"/>
</dbReference>
<feature type="domain" description="BON" evidence="2">
    <location>
        <begin position="262"/>
        <end position="330"/>
    </location>
</feature>
<feature type="domain" description="BON" evidence="2">
    <location>
        <begin position="36"/>
        <end position="104"/>
    </location>
</feature>
<dbReference type="Gene3D" id="3.30.1340.30">
    <property type="match status" value="2"/>
</dbReference>
<protein>
    <submittedName>
        <fullName evidence="3">BON domain-containing protein</fullName>
    </submittedName>
</protein>
<dbReference type="PANTHER" id="PTHR34606:SF16">
    <property type="entry name" value="BON DOMAIN-CONTAINING PROTEIN"/>
    <property type="match status" value="1"/>
</dbReference>
<evidence type="ECO:0000313" key="3">
    <source>
        <dbReference type="EMBL" id="MBK1883484.1"/>
    </source>
</evidence>
<name>A0A934S918_9BACT</name>
<dbReference type="AlphaFoldDB" id="A0A934S918"/>
<organism evidence="3 4">
    <name type="scientific">Luteolibacter pohnpeiensis</name>
    <dbReference type="NCBI Taxonomy" id="454153"/>
    <lineage>
        <taxon>Bacteria</taxon>
        <taxon>Pseudomonadati</taxon>
        <taxon>Verrucomicrobiota</taxon>
        <taxon>Verrucomicrobiia</taxon>
        <taxon>Verrucomicrobiales</taxon>
        <taxon>Verrucomicrobiaceae</taxon>
        <taxon>Luteolibacter</taxon>
    </lineage>
</organism>
<evidence type="ECO:0000259" key="2">
    <source>
        <dbReference type="PROSITE" id="PS50914"/>
    </source>
</evidence>
<comment type="caution">
    <text evidence="3">The sequence shown here is derived from an EMBL/GenBank/DDBJ whole genome shotgun (WGS) entry which is preliminary data.</text>
</comment>
<gene>
    <name evidence="3" type="ORF">JIN85_13740</name>
</gene>
<dbReference type="Pfam" id="PF04972">
    <property type="entry name" value="BON"/>
    <property type="match status" value="4"/>
</dbReference>
<dbReference type="PANTHER" id="PTHR34606">
    <property type="entry name" value="BON DOMAIN-CONTAINING PROTEIN"/>
    <property type="match status" value="1"/>
</dbReference>
<dbReference type="SMART" id="SM00749">
    <property type="entry name" value="BON"/>
    <property type="match status" value="3"/>
</dbReference>
<keyword evidence="1" id="KW-0732">Signal</keyword>
<reference evidence="3" key="1">
    <citation type="submission" date="2021-01" db="EMBL/GenBank/DDBJ databases">
        <title>Modified the classification status of verrucomicrobia.</title>
        <authorList>
            <person name="Feng X."/>
        </authorList>
    </citation>
    <scope>NUCLEOTIDE SEQUENCE</scope>
    <source>
        <strain evidence="3">KCTC 22041</strain>
    </source>
</reference>